<evidence type="ECO:0000313" key="5">
    <source>
        <dbReference type="EMBL" id="GAA5153620.1"/>
    </source>
</evidence>
<dbReference type="Pfam" id="PF00392">
    <property type="entry name" value="GntR"/>
    <property type="match status" value="1"/>
</dbReference>
<keyword evidence="2" id="KW-0238">DNA-binding</keyword>
<dbReference type="PANTHER" id="PTHR43537:SF5">
    <property type="entry name" value="UXU OPERON TRANSCRIPTIONAL REGULATOR"/>
    <property type="match status" value="1"/>
</dbReference>
<dbReference type="PRINTS" id="PR00035">
    <property type="entry name" value="HTHGNTR"/>
</dbReference>
<evidence type="ECO:0000256" key="3">
    <source>
        <dbReference type="ARBA" id="ARBA00023163"/>
    </source>
</evidence>
<dbReference type="CDD" id="cd07377">
    <property type="entry name" value="WHTH_GntR"/>
    <property type="match status" value="1"/>
</dbReference>
<dbReference type="Gene3D" id="1.20.120.530">
    <property type="entry name" value="GntR ligand-binding domain-like"/>
    <property type="match status" value="1"/>
</dbReference>
<evidence type="ECO:0000256" key="2">
    <source>
        <dbReference type="ARBA" id="ARBA00023125"/>
    </source>
</evidence>
<keyword evidence="1" id="KW-0805">Transcription regulation</keyword>
<dbReference type="PANTHER" id="PTHR43537">
    <property type="entry name" value="TRANSCRIPTIONAL REGULATOR, GNTR FAMILY"/>
    <property type="match status" value="1"/>
</dbReference>
<dbReference type="InterPro" id="IPR036390">
    <property type="entry name" value="WH_DNA-bd_sf"/>
</dbReference>
<dbReference type="InterPro" id="IPR000524">
    <property type="entry name" value="Tscrpt_reg_HTH_GntR"/>
</dbReference>
<dbReference type="SMART" id="SM00895">
    <property type="entry name" value="FCD"/>
    <property type="match status" value="1"/>
</dbReference>
<dbReference type="InterPro" id="IPR036388">
    <property type="entry name" value="WH-like_DNA-bd_sf"/>
</dbReference>
<reference evidence="6" key="1">
    <citation type="journal article" date="2019" name="Int. J. Syst. Evol. Microbiol.">
        <title>The Global Catalogue of Microorganisms (GCM) 10K type strain sequencing project: providing services to taxonomists for standard genome sequencing and annotation.</title>
        <authorList>
            <consortium name="The Broad Institute Genomics Platform"/>
            <consortium name="The Broad Institute Genome Sequencing Center for Infectious Disease"/>
            <person name="Wu L."/>
            <person name="Ma J."/>
        </authorList>
    </citation>
    <scope>NUCLEOTIDE SEQUENCE [LARGE SCALE GENOMIC DNA]</scope>
    <source>
        <strain evidence="6">JCM 18303</strain>
    </source>
</reference>
<sequence>MTDPVFEPVRSQRAFDVIIGQIRAMLRSGELRPGDRLPSERALSEQFQVSRNTVREALRMLEISGLITLRKGATGGAFIAKPDPGVLANGLSDAIQLTAISLSDLTEARLWVESMIVRVACERMTEEHLQALHDNVEQAGKLSAQGDWERKAVVHIEFHNLLAQATGNPILSILMRSLTEVVREIGIAAGPATDDVTLRSRARLLGHLRRRDADQAVAEMEHHLRRLHEMWLTGAYEGSRTPR</sequence>
<dbReference type="Gene3D" id="1.10.10.10">
    <property type="entry name" value="Winged helix-like DNA-binding domain superfamily/Winged helix DNA-binding domain"/>
    <property type="match status" value="1"/>
</dbReference>
<dbReference type="InterPro" id="IPR011711">
    <property type="entry name" value="GntR_C"/>
</dbReference>
<evidence type="ECO:0000313" key="6">
    <source>
        <dbReference type="Proteomes" id="UP001428817"/>
    </source>
</evidence>
<keyword evidence="3" id="KW-0804">Transcription</keyword>
<dbReference type="Pfam" id="PF07729">
    <property type="entry name" value="FCD"/>
    <property type="match status" value="1"/>
</dbReference>
<dbReference type="PROSITE" id="PS50949">
    <property type="entry name" value="HTH_GNTR"/>
    <property type="match status" value="1"/>
</dbReference>
<protein>
    <submittedName>
        <fullName evidence="5">FadR/GntR family transcriptional regulator</fullName>
    </submittedName>
</protein>
<dbReference type="SUPFAM" id="SSF46785">
    <property type="entry name" value="Winged helix' DNA-binding domain"/>
    <property type="match status" value="1"/>
</dbReference>
<evidence type="ECO:0000256" key="1">
    <source>
        <dbReference type="ARBA" id="ARBA00023015"/>
    </source>
</evidence>
<dbReference type="SUPFAM" id="SSF48008">
    <property type="entry name" value="GntR ligand-binding domain-like"/>
    <property type="match status" value="1"/>
</dbReference>
<comment type="caution">
    <text evidence="5">The sequence shown here is derived from an EMBL/GenBank/DDBJ whole genome shotgun (WGS) entry which is preliminary data.</text>
</comment>
<keyword evidence="6" id="KW-1185">Reference proteome</keyword>
<proteinExistence type="predicted"/>
<name>A0ABP9PZH0_9PSEU</name>
<accession>A0ABP9PZH0</accession>
<gene>
    <name evidence="5" type="ORF">GCM10023321_24150</name>
</gene>
<feature type="domain" description="HTH gntR-type" evidence="4">
    <location>
        <begin position="12"/>
        <end position="82"/>
    </location>
</feature>
<evidence type="ECO:0000259" key="4">
    <source>
        <dbReference type="PROSITE" id="PS50949"/>
    </source>
</evidence>
<dbReference type="InterPro" id="IPR008920">
    <property type="entry name" value="TF_FadR/GntR_C"/>
</dbReference>
<organism evidence="5 6">
    <name type="scientific">Pseudonocardia eucalypti</name>
    <dbReference type="NCBI Taxonomy" id="648755"/>
    <lineage>
        <taxon>Bacteria</taxon>
        <taxon>Bacillati</taxon>
        <taxon>Actinomycetota</taxon>
        <taxon>Actinomycetes</taxon>
        <taxon>Pseudonocardiales</taxon>
        <taxon>Pseudonocardiaceae</taxon>
        <taxon>Pseudonocardia</taxon>
    </lineage>
</organism>
<dbReference type="Proteomes" id="UP001428817">
    <property type="component" value="Unassembled WGS sequence"/>
</dbReference>
<dbReference type="EMBL" id="BAABJP010000008">
    <property type="protein sequence ID" value="GAA5153620.1"/>
    <property type="molecule type" value="Genomic_DNA"/>
</dbReference>
<dbReference type="SMART" id="SM00345">
    <property type="entry name" value="HTH_GNTR"/>
    <property type="match status" value="1"/>
</dbReference>
<dbReference type="RefSeq" id="WP_185061757.1">
    <property type="nucleotide sequence ID" value="NZ_BAABJP010000008.1"/>
</dbReference>